<dbReference type="InterPro" id="IPR051161">
    <property type="entry name" value="Mannose-6P_isomerase_type2"/>
</dbReference>
<dbReference type="GO" id="GO:0005525">
    <property type="term" value="F:GTP binding"/>
    <property type="evidence" value="ECO:0007669"/>
    <property type="project" value="UniProtKB-KW"/>
</dbReference>
<feature type="non-terminal residue" evidence="6">
    <location>
        <position position="321"/>
    </location>
</feature>
<keyword evidence="2" id="KW-0548">Nucleotidyltransferase</keyword>
<evidence type="ECO:0000313" key="6">
    <source>
        <dbReference type="EMBL" id="SVB67311.1"/>
    </source>
</evidence>
<evidence type="ECO:0000256" key="2">
    <source>
        <dbReference type="ARBA" id="ARBA00022695"/>
    </source>
</evidence>
<dbReference type="SUPFAM" id="SSF53448">
    <property type="entry name" value="Nucleotide-diphospho-sugar transferases"/>
    <property type="match status" value="1"/>
</dbReference>
<dbReference type="EMBL" id="UINC01052224">
    <property type="protein sequence ID" value="SVB67311.1"/>
    <property type="molecule type" value="Genomic_DNA"/>
</dbReference>
<dbReference type="AlphaFoldDB" id="A0A382FZF1"/>
<dbReference type="SUPFAM" id="SSF159283">
    <property type="entry name" value="Guanosine diphospho-D-mannose pyrophosphorylase/mannose-6-phosphate isomerase linker domain"/>
    <property type="match status" value="1"/>
</dbReference>
<dbReference type="InterPro" id="IPR005835">
    <property type="entry name" value="NTP_transferase_dom"/>
</dbReference>
<accession>A0A382FZF1</accession>
<dbReference type="GO" id="GO:0004475">
    <property type="term" value="F:mannose-1-phosphate guanylyltransferase (GTP) activity"/>
    <property type="evidence" value="ECO:0007669"/>
    <property type="project" value="InterPro"/>
</dbReference>
<dbReference type="CDD" id="cd02509">
    <property type="entry name" value="GDP-M1P_Guanylyltransferase"/>
    <property type="match status" value="1"/>
</dbReference>
<keyword evidence="4" id="KW-0342">GTP-binding</keyword>
<evidence type="ECO:0000259" key="5">
    <source>
        <dbReference type="Pfam" id="PF00483"/>
    </source>
</evidence>
<dbReference type="PANTHER" id="PTHR46390:SF1">
    <property type="entry name" value="MANNOSE-1-PHOSPHATE GUANYLYLTRANSFERASE"/>
    <property type="match status" value="1"/>
</dbReference>
<keyword evidence="1" id="KW-0808">Transferase</keyword>
<protein>
    <recommendedName>
        <fullName evidence="5">Nucleotidyl transferase domain-containing protein</fullName>
    </recommendedName>
</protein>
<gene>
    <name evidence="6" type="ORF">METZ01_LOCUS220165</name>
</gene>
<reference evidence="6" key="1">
    <citation type="submission" date="2018-05" db="EMBL/GenBank/DDBJ databases">
        <authorList>
            <person name="Lanie J.A."/>
            <person name="Ng W.-L."/>
            <person name="Kazmierczak K.M."/>
            <person name="Andrzejewski T.M."/>
            <person name="Davidsen T.M."/>
            <person name="Wayne K.J."/>
            <person name="Tettelin H."/>
            <person name="Glass J.I."/>
            <person name="Rusch D."/>
            <person name="Podicherti R."/>
            <person name="Tsui H.-C.T."/>
            <person name="Winkler M.E."/>
        </authorList>
    </citation>
    <scope>NUCLEOTIDE SEQUENCE</scope>
</reference>
<dbReference type="PANTHER" id="PTHR46390">
    <property type="entry name" value="MANNOSE-1-PHOSPHATE GUANYLYLTRANSFERASE"/>
    <property type="match status" value="1"/>
</dbReference>
<sequence length="321" mass="36392">MYCVILAGGSGTRFWPYSRKNRPKQLLKIFGDQSMLQITVDRLKKLKSTKKIFIITRSELRDSIESEIKGINPENIIIEPSGKNTAPAIGLMALKISQNDPDAVMGVFPADHLIIGHHDFQESINQAHHLAKKFSNLITIGIKPTFTSTAYGYIQFEKEKNKEDIDVYRVKTFAEKPHEKLAKRFIASGDFLWNAGIFVWKISTILASMQMHMPELYEYLVEIKKCIQKDESFNHVWKNIVPESIDYGLMEKSDNIFVIRGKFEWSDLGSWNALYNLFSKSNDGNVIRGSGMVLSGENNLVHSNGRFTAIVGADDLVVINT</sequence>
<dbReference type="InterPro" id="IPR029044">
    <property type="entry name" value="Nucleotide-diphossugar_trans"/>
</dbReference>
<dbReference type="Gene3D" id="3.90.550.10">
    <property type="entry name" value="Spore Coat Polysaccharide Biosynthesis Protein SpsA, Chain A"/>
    <property type="match status" value="1"/>
</dbReference>
<evidence type="ECO:0000256" key="1">
    <source>
        <dbReference type="ARBA" id="ARBA00022679"/>
    </source>
</evidence>
<dbReference type="FunFam" id="3.90.550.10:FF:000046">
    <property type="entry name" value="Mannose-1-phosphate guanylyltransferase (GDP)"/>
    <property type="match status" value="1"/>
</dbReference>
<dbReference type="InterPro" id="IPR049577">
    <property type="entry name" value="GMPP_N"/>
</dbReference>
<dbReference type="Pfam" id="PF00483">
    <property type="entry name" value="NTP_transferase"/>
    <property type="match status" value="1"/>
</dbReference>
<organism evidence="6">
    <name type="scientific">marine metagenome</name>
    <dbReference type="NCBI Taxonomy" id="408172"/>
    <lineage>
        <taxon>unclassified sequences</taxon>
        <taxon>metagenomes</taxon>
        <taxon>ecological metagenomes</taxon>
    </lineage>
</organism>
<keyword evidence="3" id="KW-0547">Nucleotide-binding</keyword>
<name>A0A382FZF1_9ZZZZ</name>
<evidence type="ECO:0000256" key="4">
    <source>
        <dbReference type="ARBA" id="ARBA00023134"/>
    </source>
</evidence>
<feature type="domain" description="Nucleotidyl transferase" evidence="5">
    <location>
        <begin position="4"/>
        <end position="280"/>
    </location>
</feature>
<proteinExistence type="predicted"/>
<evidence type="ECO:0000256" key="3">
    <source>
        <dbReference type="ARBA" id="ARBA00022741"/>
    </source>
</evidence>
<dbReference type="GO" id="GO:0009298">
    <property type="term" value="P:GDP-mannose biosynthetic process"/>
    <property type="evidence" value="ECO:0007669"/>
    <property type="project" value="TreeGrafter"/>
</dbReference>